<evidence type="ECO:0000259" key="3">
    <source>
        <dbReference type="Pfam" id="PF21067"/>
    </source>
</evidence>
<dbReference type="Pfam" id="PF02509">
    <property type="entry name" value="Rota_NS35_C"/>
    <property type="match status" value="1"/>
</dbReference>
<dbReference type="Gene3D" id="3.90.1400.10">
    <property type="entry name" value="Rotavirus NSP2 fragment, N-terminal domain"/>
    <property type="match status" value="1"/>
</dbReference>
<comment type="subcellular location">
    <subcellularLocation>
        <location evidence="1">Host cytoplasm</location>
    </subcellularLocation>
</comment>
<accession>A0A8E4QJ86</accession>
<keyword evidence="1" id="KW-0694">RNA-binding</keyword>
<dbReference type="GO" id="GO:0017111">
    <property type="term" value="F:ribonucleoside triphosphate phosphatase activity"/>
    <property type="evidence" value="ECO:0007669"/>
    <property type="project" value="InterPro"/>
</dbReference>
<dbReference type="GO" id="GO:0046872">
    <property type="term" value="F:metal ion binding"/>
    <property type="evidence" value="ECO:0007669"/>
    <property type="project" value="UniProtKB-KW"/>
</dbReference>
<keyword evidence="1" id="KW-0547">Nucleotide-binding</keyword>
<sequence>MAELACFVSLSSQPQDADAVVTFSPFTSKAVKASMTYKYDKSEADKCIDTVFFGLAPPPKYRKRFAREDGRGIKLGKTYDEVCKFVASTLNKCNIKSSHAKAVLDKIGSVRYLESIYRRSLDEDDVMSQDELVQKRSVGICFGLTKEKESTVTTESNEVVFANAALTVTMVRYTQYEMTENKHDEYKITLNALQNQPTDQQIRDVQVFCLYNLNRYMIIHHGKGHWRVVPHTTVLQHIERMFHTYQITKVFTQEEQLSHKSWAKAMDEMVRGAPLQRMKDEALSRSNISNKTVKRAVQDHVIEEMSVVGAS</sequence>
<organism evidence="4">
    <name type="scientific">Maypo virus</name>
    <dbReference type="NCBI Taxonomy" id="2776959"/>
    <lineage>
        <taxon>Viruses</taxon>
        <taxon>Riboviria</taxon>
        <taxon>Orthornavirae</taxon>
        <taxon>Duplornaviricota</taxon>
        <taxon>Resentoviricetes</taxon>
        <taxon>Reovirales</taxon>
        <taxon>Sedoreoviridae</taxon>
        <taxon>Rotavirus</taxon>
    </lineage>
</organism>
<dbReference type="GO" id="GO:0000166">
    <property type="term" value="F:nucleotide binding"/>
    <property type="evidence" value="ECO:0007669"/>
    <property type="project" value="UniProtKB-KW"/>
</dbReference>
<dbReference type="GO" id="GO:0030430">
    <property type="term" value="C:host cell cytoplasm"/>
    <property type="evidence" value="ECO:0007669"/>
    <property type="project" value="UniProtKB-SubCell"/>
</dbReference>
<comment type="function">
    <text evidence="1">Participates in replication and packaging of the viral genome. Plays a crucial role, together with NSP5, in the formation of virus factories (viroplasms) which are large inclusions in the host cytoplasm where replication intermediates are assembled and viral RNA replication takes place. Displays ssRNA binding, NTPase, RNA triphosphatase (RTPase) and ATP-independent helix-unwinding activities. The unwinding activity may prepare and organize plus-strand RNAs for packaging and replication by removing interfering secondary structures. The RTPase activity plays a role in the removal of the gamma-phosphate from the rotavirus RNA minus strands of dsRNA genome segments.</text>
</comment>
<feature type="domain" description="Rotavirus non-structural protein 35 N-terminal" evidence="3">
    <location>
        <begin position="2"/>
        <end position="142"/>
    </location>
</feature>
<protein>
    <recommendedName>
        <fullName evidence="1">Non-structural protein 2</fullName>
        <ecNumber evidence="1">3.6.4.-</ecNumber>
    </recommendedName>
</protein>
<dbReference type="EMBL" id="MT993579">
    <property type="protein sequence ID" value="QPB10687.1"/>
    <property type="molecule type" value="Genomic_RNA"/>
</dbReference>
<keyword evidence="1" id="KW-0479">Metal-binding</keyword>
<comment type="similarity">
    <text evidence="1">Belongs to the rotavirus NSP2 family.</text>
</comment>
<keyword evidence="1" id="KW-1035">Host cytoplasm</keyword>
<dbReference type="SUPFAM" id="SSF75574">
    <property type="entry name" value="Rotavirus NSP2 fragment, N-terminal domain"/>
    <property type="match status" value="1"/>
</dbReference>
<comment type="cofactor">
    <cofactor evidence="1">
        <name>Mg(2+)</name>
        <dbReference type="ChEBI" id="CHEBI:18420"/>
    </cofactor>
</comment>
<evidence type="ECO:0000259" key="2">
    <source>
        <dbReference type="Pfam" id="PF02509"/>
    </source>
</evidence>
<keyword evidence="1" id="KW-0460">Magnesium</keyword>
<dbReference type="InterPro" id="IPR048573">
    <property type="entry name" value="Rota_NS35_N"/>
</dbReference>
<dbReference type="InterPro" id="IPR048306">
    <property type="entry name" value="Rota_NS35_C"/>
</dbReference>
<proteinExistence type="inferred from homology"/>
<name>A0A8E4QJ86_9REOV</name>
<dbReference type="GO" id="GO:0003723">
    <property type="term" value="F:RNA binding"/>
    <property type="evidence" value="ECO:0007669"/>
    <property type="project" value="UniProtKB-KW"/>
</dbReference>
<dbReference type="InterPro" id="IPR024068">
    <property type="entry name" value="Rotavirus_NSP2_N"/>
</dbReference>
<dbReference type="InterPro" id="IPR024076">
    <property type="entry name" value="Rotavirus_NSP2_C"/>
</dbReference>
<dbReference type="Pfam" id="PF21067">
    <property type="entry name" value="Rota_NS35_N"/>
    <property type="match status" value="1"/>
</dbReference>
<dbReference type="Gene3D" id="3.30.428.20">
    <property type="entry name" value="Rotavirus NSP2 fragment, C-terminal domain"/>
    <property type="match status" value="1"/>
</dbReference>
<dbReference type="SUPFAM" id="SSF75347">
    <property type="entry name" value="Rotavirus NSP2 fragment, C-terminal domain"/>
    <property type="match status" value="1"/>
</dbReference>
<reference evidence="4" key="1">
    <citation type="journal article" date="2021" name="Virology (Lond)">
        <title>RNA virome abundance and diversity is associated with host age in a bird species.</title>
        <authorList>
            <person name="Wille M."/>
            <person name="Shi M."/>
            <person name="Hurt A.C."/>
            <person name="Klaassen M."/>
            <person name="Holmes E.C."/>
        </authorList>
    </citation>
    <scope>NUCLEOTIDE SEQUENCE</scope>
    <source>
        <strain evidence="4">MW05_1o</strain>
    </source>
</reference>
<gene>
    <name evidence="4" type="primary">NSP2</name>
</gene>
<keyword evidence="1" id="KW-0378">Hydrolase</keyword>
<feature type="domain" description="Rotavirus non-structural protein 35 C-terminal" evidence="2">
    <location>
        <begin position="146"/>
        <end position="309"/>
    </location>
</feature>
<comment type="subunit">
    <text evidence="1">Homooctamer. Interacts with VP1; this interaction is weak. Interacts with NSP5; this interaction leads to up-regulation of NSP5 phosphorylation and formation of viral factories.</text>
</comment>
<dbReference type="GO" id="GO:0004550">
    <property type="term" value="F:nucleoside diphosphate kinase activity"/>
    <property type="evidence" value="ECO:0007669"/>
    <property type="project" value="InterPro"/>
</dbReference>
<evidence type="ECO:0000256" key="1">
    <source>
        <dbReference type="RuleBase" id="RU364009"/>
    </source>
</evidence>
<evidence type="ECO:0000313" key="4">
    <source>
        <dbReference type="EMBL" id="QPB10687.1"/>
    </source>
</evidence>
<dbReference type="EC" id="3.6.4.-" evidence="1"/>